<keyword evidence="8" id="KW-1185">Reference proteome</keyword>
<evidence type="ECO:0000256" key="5">
    <source>
        <dbReference type="SAM" id="Phobius"/>
    </source>
</evidence>
<comment type="subcellular location">
    <subcellularLocation>
        <location evidence="1">Membrane</location>
        <topology evidence="1">Multi-pass membrane protein</topology>
    </subcellularLocation>
</comment>
<evidence type="ECO:0000256" key="3">
    <source>
        <dbReference type="ARBA" id="ARBA00022989"/>
    </source>
</evidence>
<reference evidence="7" key="2">
    <citation type="submission" date="2020-09" db="EMBL/GenBank/DDBJ databases">
        <authorList>
            <person name="Sun Q."/>
            <person name="Kim S."/>
        </authorList>
    </citation>
    <scope>NUCLEOTIDE SEQUENCE</scope>
    <source>
        <strain evidence="7">KCTC 23310</strain>
    </source>
</reference>
<feature type="domain" description="NnrU" evidence="6">
    <location>
        <begin position="8"/>
        <end position="181"/>
    </location>
</feature>
<organism evidence="7 8">
    <name type="scientific">Neogemmobacter tilapiae</name>
    <dbReference type="NCBI Taxonomy" id="875041"/>
    <lineage>
        <taxon>Bacteria</taxon>
        <taxon>Pseudomonadati</taxon>
        <taxon>Pseudomonadota</taxon>
        <taxon>Alphaproteobacteria</taxon>
        <taxon>Rhodobacterales</taxon>
        <taxon>Paracoccaceae</taxon>
        <taxon>Neogemmobacter</taxon>
    </lineage>
</organism>
<feature type="transmembrane region" description="Helical" evidence="5">
    <location>
        <begin position="77"/>
        <end position="94"/>
    </location>
</feature>
<dbReference type="EMBL" id="BMYJ01000004">
    <property type="protein sequence ID" value="GHC52825.1"/>
    <property type="molecule type" value="Genomic_DNA"/>
</dbReference>
<evidence type="ECO:0000256" key="4">
    <source>
        <dbReference type="ARBA" id="ARBA00023136"/>
    </source>
</evidence>
<evidence type="ECO:0000259" key="6">
    <source>
        <dbReference type="Pfam" id="PF07298"/>
    </source>
</evidence>
<dbReference type="InterPro" id="IPR009915">
    <property type="entry name" value="NnrU_dom"/>
</dbReference>
<keyword evidence="2 5" id="KW-0812">Transmembrane</keyword>
<dbReference type="Proteomes" id="UP000638981">
    <property type="component" value="Unassembled WGS sequence"/>
</dbReference>
<evidence type="ECO:0000313" key="8">
    <source>
        <dbReference type="Proteomes" id="UP000638981"/>
    </source>
</evidence>
<protein>
    <submittedName>
        <fullName evidence="7">Membrane protein</fullName>
    </submittedName>
</protein>
<evidence type="ECO:0000256" key="2">
    <source>
        <dbReference type="ARBA" id="ARBA00022692"/>
    </source>
</evidence>
<proteinExistence type="predicted"/>
<feature type="transmembrane region" description="Helical" evidence="5">
    <location>
        <begin position="122"/>
        <end position="140"/>
    </location>
</feature>
<keyword evidence="4 5" id="KW-0472">Membrane</keyword>
<feature type="transmembrane region" description="Helical" evidence="5">
    <location>
        <begin position="37"/>
        <end position="57"/>
    </location>
</feature>
<sequence>MDLGMVLILAGLALWWGAHLFKRVAPEKRATMGDGGKGLVTLLLLAGLVLMVLGYRWTEWVSVYVPLPGMGHLNNTLMLVSVFLFGVGGTKGLLYPKMRHPMLWGTVIWSLAHLLVNGDRASIVLFGGIGLWALVTMVIINRSAPWAPPTNGRGIKGDAMNLVGTLALYGAIAYVHIWLGHSPFVGTYP</sequence>
<gene>
    <name evidence="7" type="ORF">GCM10007315_14250</name>
</gene>
<dbReference type="GO" id="GO:0016020">
    <property type="term" value="C:membrane"/>
    <property type="evidence" value="ECO:0007669"/>
    <property type="project" value="UniProtKB-SubCell"/>
</dbReference>
<reference evidence="7" key="1">
    <citation type="journal article" date="2014" name="Int. J. Syst. Evol. Microbiol.">
        <title>Complete genome sequence of Corynebacterium casei LMG S-19264T (=DSM 44701T), isolated from a smear-ripened cheese.</title>
        <authorList>
            <consortium name="US DOE Joint Genome Institute (JGI-PGF)"/>
            <person name="Walter F."/>
            <person name="Albersmeier A."/>
            <person name="Kalinowski J."/>
            <person name="Ruckert C."/>
        </authorList>
    </citation>
    <scope>NUCLEOTIDE SEQUENCE</scope>
    <source>
        <strain evidence="7">KCTC 23310</strain>
    </source>
</reference>
<evidence type="ECO:0000256" key="1">
    <source>
        <dbReference type="ARBA" id="ARBA00004141"/>
    </source>
</evidence>
<keyword evidence="3 5" id="KW-1133">Transmembrane helix</keyword>
<accession>A0A918TL79</accession>
<name>A0A918TL79_9RHOB</name>
<feature type="transmembrane region" description="Helical" evidence="5">
    <location>
        <begin position="160"/>
        <end position="179"/>
    </location>
</feature>
<evidence type="ECO:0000313" key="7">
    <source>
        <dbReference type="EMBL" id="GHC52825.1"/>
    </source>
</evidence>
<dbReference type="Pfam" id="PF07298">
    <property type="entry name" value="NnrU"/>
    <property type="match status" value="1"/>
</dbReference>
<comment type="caution">
    <text evidence="7">The sequence shown here is derived from an EMBL/GenBank/DDBJ whole genome shotgun (WGS) entry which is preliminary data.</text>
</comment>
<dbReference type="AlphaFoldDB" id="A0A918TL79"/>
<feature type="transmembrane region" description="Helical" evidence="5">
    <location>
        <begin position="6"/>
        <end position="25"/>
    </location>
</feature>